<evidence type="ECO:0000256" key="1">
    <source>
        <dbReference type="SAM" id="SignalP"/>
    </source>
</evidence>
<evidence type="ECO:0000313" key="3">
    <source>
        <dbReference type="Proteomes" id="UP000202259"/>
    </source>
</evidence>
<dbReference type="AlphaFoldDB" id="A0A222G4Y9"/>
<gene>
    <name evidence="2" type="ORF">B5D82_03815</name>
</gene>
<proteinExistence type="predicted"/>
<dbReference type="KEGG" id="cber:B5D82_03815"/>
<keyword evidence="3" id="KW-1185">Reference proteome</keyword>
<feature type="chain" id="PRO_5013302022" evidence="1">
    <location>
        <begin position="25"/>
        <end position="253"/>
    </location>
</feature>
<sequence>MNLSKVIPKIIAVLLIPISVFCAAEEKPEMFVYSTYFNCEPEQEPAVDEQILNNYAPIYNASVKSGTIANWGWLKHHTGGQWRRILYHSAPSIDALFAAQDSMNEKFSDVFGDSIDAVGRGCKSHEDYIWQYVTGSRPALDGATRGKASLSVYMECSFSGEEEADEIFKKHFAPVFNAEVGKGKLTSWGWMSHVLGGKYRRLQTATADNYSDLLKAQERILDTLYGKKNKHSEEFSEICTSHQDYLWDISKEL</sequence>
<dbReference type="Proteomes" id="UP000202259">
    <property type="component" value="Chromosome"/>
</dbReference>
<dbReference type="OrthoDB" id="6396774at2"/>
<organism evidence="2 3">
    <name type="scientific">Cognaticolwellia beringensis</name>
    <dbReference type="NCBI Taxonomy" id="1967665"/>
    <lineage>
        <taxon>Bacteria</taxon>
        <taxon>Pseudomonadati</taxon>
        <taxon>Pseudomonadota</taxon>
        <taxon>Gammaproteobacteria</taxon>
        <taxon>Alteromonadales</taxon>
        <taxon>Colwelliaceae</taxon>
        <taxon>Cognaticolwellia</taxon>
    </lineage>
</organism>
<feature type="signal peptide" evidence="1">
    <location>
        <begin position="1"/>
        <end position="24"/>
    </location>
</feature>
<reference evidence="2 3" key="1">
    <citation type="submission" date="2017-08" db="EMBL/GenBank/DDBJ databases">
        <title>Complete genome of Colwellia sp. NB097-1, a psychrophile bacterium ioslated from Bering Sea.</title>
        <authorList>
            <person name="Chen X."/>
        </authorList>
    </citation>
    <scope>NUCLEOTIDE SEQUENCE [LARGE SCALE GENOMIC DNA]</scope>
    <source>
        <strain evidence="2 3">NB097-1</strain>
    </source>
</reference>
<dbReference type="RefSeq" id="WP_081149369.1">
    <property type="nucleotide sequence ID" value="NZ_CP020465.1"/>
</dbReference>
<dbReference type="EMBL" id="CP020465">
    <property type="protein sequence ID" value="ASP46978.1"/>
    <property type="molecule type" value="Genomic_DNA"/>
</dbReference>
<evidence type="ECO:0000313" key="2">
    <source>
        <dbReference type="EMBL" id="ASP46978.1"/>
    </source>
</evidence>
<name>A0A222G4Y9_9GAMM</name>
<accession>A0A222G4Y9</accession>
<protein>
    <submittedName>
        <fullName evidence="2">Uncharacterized protein</fullName>
    </submittedName>
</protein>
<keyword evidence="1" id="KW-0732">Signal</keyword>